<dbReference type="PANTHER" id="PTHR11669">
    <property type="entry name" value="REPLICATION FACTOR C / DNA POLYMERASE III GAMMA-TAU SUBUNIT"/>
    <property type="match status" value="1"/>
</dbReference>
<gene>
    <name evidence="8 10" type="primary">dnaX</name>
    <name evidence="10" type="ORF">G6CMJM_00215</name>
</gene>
<dbReference type="EC" id="2.7.7.7" evidence="8"/>
<evidence type="ECO:0000259" key="9">
    <source>
        <dbReference type="SMART" id="SM00382"/>
    </source>
</evidence>
<keyword evidence="11" id="KW-1185">Reference proteome</keyword>
<dbReference type="CDD" id="cd18137">
    <property type="entry name" value="HLD_clamp_pol_III_gamma_tau"/>
    <property type="match status" value="1"/>
</dbReference>
<keyword evidence="6 8" id="KW-0239">DNA-directed DNA polymerase</keyword>
<comment type="catalytic activity">
    <reaction evidence="7 8">
        <text>DNA(n) + a 2'-deoxyribonucleoside 5'-triphosphate = DNA(n+1) + diphosphate</text>
        <dbReference type="Rhea" id="RHEA:22508"/>
        <dbReference type="Rhea" id="RHEA-COMP:17339"/>
        <dbReference type="Rhea" id="RHEA-COMP:17340"/>
        <dbReference type="ChEBI" id="CHEBI:33019"/>
        <dbReference type="ChEBI" id="CHEBI:61560"/>
        <dbReference type="ChEBI" id="CHEBI:173112"/>
        <dbReference type="EC" id="2.7.7.7"/>
    </reaction>
</comment>
<keyword evidence="2" id="KW-0479">Metal-binding</keyword>
<dbReference type="InterPro" id="IPR012763">
    <property type="entry name" value="DNA_pol_III_sug/sutau_N"/>
</dbReference>
<dbReference type="NCBIfam" id="TIGR02397">
    <property type="entry name" value="dnaX_nterm"/>
    <property type="match status" value="1"/>
</dbReference>
<comment type="subunit">
    <text evidence="8">DNA polymerase III contains a core (composed of alpha, epsilon and theta chains) that associates with a tau subunit. This core dimerizes to form the POLIII' complex. PolIII' associates with the gamma complex (composed of gamma, delta, delta', psi and chi chains) and with the beta chain to form the complete DNA polymerase III complex.</text>
</comment>
<organism evidence="10 11">
    <name type="scientific">Candidatus Nanogingivalis gingivitcus</name>
    <dbReference type="NCBI Taxonomy" id="2171992"/>
    <lineage>
        <taxon>Bacteria</taxon>
        <taxon>Candidatus Saccharimonadota</taxon>
        <taxon>Candidatus Nanosyncoccalia</taxon>
        <taxon>Candidatus Nanogingivales</taxon>
        <taxon>Candidatus Nanogingivalaceae</taxon>
        <taxon>Candidatus Nanogingivalis</taxon>
    </lineage>
</organism>
<comment type="caution">
    <text evidence="10">The sequence shown here is derived from an EMBL/GenBank/DDBJ whole genome shotgun (WGS) entry which is preliminary data.</text>
</comment>
<dbReference type="InterPro" id="IPR045085">
    <property type="entry name" value="HLD_clamp_pol_III_gamma_tau"/>
</dbReference>
<dbReference type="CDD" id="cd00009">
    <property type="entry name" value="AAA"/>
    <property type="match status" value="1"/>
</dbReference>
<name>A0ABY0FIZ6_9BACT</name>
<dbReference type="PANTHER" id="PTHR11669:SF0">
    <property type="entry name" value="PROTEIN STICHEL-LIKE 2"/>
    <property type="match status" value="1"/>
</dbReference>
<dbReference type="RefSeq" id="WP_129718637.1">
    <property type="nucleotide sequence ID" value="NZ_PRLK01000002.1"/>
</dbReference>
<dbReference type="InterPro" id="IPR050238">
    <property type="entry name" value="DNA_Rep/Repair_Clamp_Loader"/>
</dbReference>
<proteinExistence type="inferred from homology"/>
<keyword evidence="4" id="KW-0862">Zinc</keyword>
<dbReference type="SMART" id="SM00382">
    <property type="entry name" value="AAA"/>
    <property type="match status" value="1"/>
</dbReference>
<dbReference type="EMBL" id="PRLK01000002">
    <property type="protein sequence ID" value="RYC72879.1"/>
    <property type="molecule type" value="Genomic_DNA"/>
</dbReference>
<dbReference type="Gene3D" id="1.10.8.60">
    <property type="match status" value="1"/>
</dbReference>
<comment type="function">
    <text evidence="8">DNA polymerase III is a complex, multichain enzyme responsible for most of the replicative synthesis in bacteria. This DNA polymerase also exhibits 3' to 5' exonuclease activity.</text>
</comment>
<reference evidence="10 11" key="2">
    <citation type="journal article" date="2020" name="Cell Rep.">
        <title>Acquisition and Adaptation of Ultra-small Parasitic Reduced Genome Bacteria to Mammalian Hosts.</title>
        <authorList>
            <person name="McLean J.S."/>
            <person name="Bor B."/>
            <person name="Kerns K.A."/>
            <person name="Liu Q."/>
            <person name="To T.T."/>
            <person name="Solden L."/>
            <person name="Hendrickson E.L."/>
            <person name="Wrighton K."/>
            <person name="Shi W."/>
            <person name="He X."/>
        </authorList>
    </citation>
    <scope>NUCLEOTIDE SEQUENCE [LARGE SCALE GENOMIC DNA]</scope>
    <source>
        <strain evidence="10 11">TM7_CMJM_G6_1_HOT_870</strain>
    </source>
</reference>
<evidence type="ECO:0000256" key="3">
    <source>
        <dbReference type="ARBA" id="ARBA00022741"/>
    </source>
</evidence>
<dbReference type="Pfam" id="PF13177">
    <property type="entry name" value="DNA_pol3_delta2"/>
    <property type="match status" value="1"/>
</dbReference>
<evidence type="ECO:0000256" key="1">
    <source>
        <dbReference type="ARBA" id="ARBA00006360"/>
    </source>
</evidence>
<reference evidence="10 11" key="1">
    <citation type="journal article" date="2018" name="bioRxiv">
        <title>Evidence of independent acquisition and adaption of ultra-small bacteria to human hosts across the highly diverse yet reduced genomes of the phylum Saccharibacteria.</title>
        <authorList>
            <person name="McLean J.S."/>
            <person name="Bor B."/>
            <person name="To T.T."/>
            <person name="Liu Q."/>
            <person name="Kearns K.A."/>
            <person name="Solden L.M."/>
            <person name="Wrighton K.C."/>
            <person name="He X."/>
            <person name="Shi W."/>
        </authorList>
    </citation>
    <scope>NUCLEOTIDE SEQUENCE [LARGE SCALE GENOMIC DNA]</scope>
    <source>
        <strain evidence="10 11">TM7_CMJM_G6_1_HOT_870</strain>
    </source>
</reference>
<dbReference type="InterPro" id="IPR001270">
    <property type="entry name" value="ClpA/B"/>
</dbReference>
<keyword evidence="8 10" id="KW-0548">Nucleotidyltransferase</keyword>
<keyword evidence="8" id="KW-0235">DNA replication</keyword>
<dbReference type="SUPFAM" id="SSF52540">
    <property type="entry name" value="P-loop containing nucleoside triphosphate hydrolases"/>
    <property type="match status" value="1"/>
</dbReference>
<dbReference type="Pfam" id="PF22608">
    <property type="entry name" value="DNAX_ATPase_lid"/>
    <property type="match status" value="1"/>
</dbReference>
<dbReference type="InterPro" id="IPR003593">
    <property type="entry name" value="AAA+_ATPase"/>
</dbReference>
<evidence type="ECO:0000256" key="8">
    <source>
        <dbReference type="RuleBase" id="RU364063"/>
    </source>
</evidence>
<dbReference type="Gene3D" id="3.40.50.300">
    <property type="entry name" value="P-loop containing nucleotide triphosphate hydrolases"/>
    <property type="match status" value="1"/>
</dbReference>
<dbReference type="GO" id="GO:0003887">
    <property type="term" value="F:DNA-directed DNA polymerase activity"/>
    <property type="evidence" value="ECO:0007669"/>
    <property type="project" value="UniProtKB-EC"/>
</dbReference>
<evidence type="ECO:0000256" key="6">
    <source>
        <dbReference type="ARBA" id="ARBA00022932"/>
    </source>
</evidence>
<evidence type="ECO:0000313" key="10">
    <source>
        <dbReference type="EMBL" id="RYC72879.1"/>
    </source>
</evidence>
<evidence type="ECO:0000256" key="4">
    <source>
        <dbReference type="ARBA" id="ARBA00022833"/>
    </source>
</evidence>
<keyword evidence="3 8" id="KW-0547">Nucleotide-binding</keyword>
<keyword evidence="5 8" id="KW-0067">ATP-binding</keyword>
<dbReference type="InterPro" id="IPR027417">
    <property type="entry name" value="P-loop_NTPase"/>
</dbReference>
<evidence type="ECO:0000313" key="11">
    <source>
        <dbReference type="Proteomes" id="UP001190925"/>
    </source>
</evidence>
<accession>A0ABY0FIZ6</accession>
<evidence type="ECO:0000256" key="5">
    <source>
        <dbReference type="ARBA" id="ARBA00022840"/>
    </source>
</evidence>
<comment type="similarity">
    <text evidence="1 8">Belongs to the DnaX/STICHEL family.</text>
</comment>
<dbReference type="PRINTS" id="PR00300">
    <property type="entry name" value="CLPPROTEASEA"/>
</dbReference>
<protein>
    <recommendedName>
        <fullName evidence="8">DNA polymerase III subunit gamma/tau</fullName>
        <ecNumber evidence="8">2.7.7.7</ecNumber>
    </recommendedName>
</protein>
<evidence type="ECO:0000256" key="2">
    <source>
        <dbReference type="ARBA" id="ARBA00022723"/>
    </source>
</evidence>
<dbReference type="Proteomes" id="UP001190925">
    <property type="component" value="Unassembled WGS sequence"/>
</dbReference>
<evidence type="ECO:0000256" key="7">
    <source>
        <dbReference type="ARBA" id="ARBA00049244"/>
    </source>
</evidence>
<sequence>MSVAFYRKYRSKKLSEIVGQDHITKILDLAIKNNKIAHAYLFSGPRGVGKTSIARILAYEIIKEPYNEKNTHPDIIEIDAASNNGVDNIRQLREQIQVAPFEAKYRIYIIDEVHMLSSSAFNALLKTLEEPPAHAIFILATTEAHKLPATIISRTQHFVFHYIDKQDITRHLKYIAEQEKINITDDALEIIAERGGGSFRDSISLLDQISSEHAEQITAKTLELALGITNATQIKKLLNAYIIQDVAEITNIIKTVKESGGDLIAFCDQLMNQILTKLPEAPHLAKLLLPLSEAKTSKFIDIEILVAFIDYSVTPSTVNIINTNSEITITEVSKTEEEPIKIETTENSIKTDIQEINETTKEVENIPQEEPIKEVETKPKIVPKQNKKSSTTFNWTAFWQEAEKEYKGVGVILKKSSHATNGDKLIIYVGNNFNYRQIDKQRAVLGKALKQLNQEHWQIEIIPAHKPPEDQITAKVVEIMGGGEEVEANE</sequence>
<keyword evidence="8 10" id="KW-0808">Transferase</keyword>
<feature type="domain" description="AAA+ ATPase" evidence="9">
    <location>
        <begin position="36"/>
        <end position="164"/>
    </location>
</feature>